<feature type="domain" description="SpaA-like prealbumin fold" evidence="2">
    <location>
        <begin position="269"/>
        <end position="390"/>
    </location>
</feature>
<proteinExistence type="predicted"/>
<dbReference type="InterPro" id="IPR047589">
    <property type="entry name" value="DUF11_rpt"/>
</dbReference>
<dbReference type="OrthoDB" id="5400913at2"/>
<dbReference type="eggNOG" id="ENOG502ZV9G">
    <property type="taxonomic scope" value="Bacteria"/>
</dbReference>
<evidence type="ECO:0000313" key="4">
    <source>
        <dbReference type="Proteomes" id="UP000016568"/>
    </source>
</evidence>
<dbReference type="EMBL" id="BASZ01000013">
    <property type="protein sequence ID" value="GAD50917.1"/>
    <property type="molecule type" value="Genomic_DNA"/>
</dbReference>
<protein>
    <submittedName>
        <fullName evidence="3">Uncharacterized protein</fullName>
    </submittedName>
</protein>
<dbReference type="InterPro" id="IPR001434">
    <property type="entry name" value="OmcB-like_DUF11"/>
</dbReference>
<evidence type="ECO:0000259" key="1">
    <source>
        <dbReference type="Pfam" id="PF01345"/>
    </source>
</evidence>
<evidence type="ECO:0000313" key="3">
    <source>
        <dbReference type="EMBL" id="GAD50917.1"/>
    </source>
</evidence>
<dbReference type="Pfam" id="PF24514">
    <property type="entry name" value="SpaA_4"/>
    <property type="match status" value="1"/>
</dbReference>
<name>U2YQG7_9SPHN</name>
<dbReference type="NCBIfam" id="TIGR01451">
    <property type="entry name" value="B_ant_repeat"/>
    <property type="match status" value="1"/>
</dbReference>
<keyword evidence="4" id="KW-1185">Reference proteome</keyword>
<organism evidence="3 4">
    <name type="scientific">Caenibius tardaugens NBRC 16725</name>
    <dbReference type="NCBI Taxonomy" id="1219035"/>
    <lineage>
        <taxon>Bacteria</taxon>
        <taxon>Pseudomonadati</taxon>
        <taxon>Pseudomonadota</taxon>
        <taxon>Alphaproteobacteria</taxon>
        <taxon>Sphingomonadales</taxon>
        <taxon>Erythrobacteraceae</taxon>
        <taxon>Caenibius</taxon>
    </lineage>
</organism>
<dbReference type="Pfam" id="PF01345">
    <property type="entry name" value="DUF11"/>
    <property type="match status" value="1"/>
</dbReference>
<gene>
    <name evidence="3" type="ORF">NT2_13_00030</name>
</gene>
<evidence type="ECO:0000259" key="2">
    <source>
        <dbReference type="Pfam" id="PF24514"/>
    </source>
</evidence>
<accession>U2YQG7</accession>
<dbReference type="Proteomes" id="UP000016568">
    <property type="component" value="Unassembled WGS sequence"/>
</dbReference>
<dbReference type="AlphaFoldDB" id="U2YQG7"/>
<comment type="caution">
    <text evidence="3">The sequence shown here is derived from an EMBL/GenBank/DDBJ whole genome shotgun (WGS) entry which is preliminary data.</text>
</comment>
<dbReference type="InterPro" id="IPR055371">
    <property type="entry name" value="SpaA_PFL_dom_4"/>
</dbReference>
<dbReference type="KEGG" id="ntd:EGO55_19895"/>
<reference evidence="3 4" key="1">
    <citation type="submission" date="2013-09" db="EMBL/GenBank/DDBJ databases">
        <title>Whole genome shotgun sequence of Novosphingobium tardaugens NBRC 16725.</title>
        <authorList>
            <person name="Isaki S."/>
            <person name="Hosoyama A."/>
            <person name="Tsuchikane K."/>
            <person name="Katsumata H."/>
            <person name="Ando Y."/>
            <person name="Yamazaki S."/>
            <person name="Fujita N."/>
        </authorList>
    </citation>
    <scope>NUCLEOTIDE SEQUENCE [LARGE SCALE GENOMIC DNA]</scope>
    <source>
        <strain evidence="3 4">NBRC 16725</strain>
    </source>
</reference>
<feature type="domain" description="DUF11" evidence="1">
    <location>
        <begin position="406"/>
        <end position="499"/>
    </location>
</feature>
<sequence>MAWCTIDSDRTDGEFNDMTGTAGLSWKALGKLALSLVLLFIALPVSQAQAQSRTVWGANYTVFGGRVFTVALGDTKATITTTAATCQPGAPFNLTEQNFPSGLSYFDPVPSGVKAVAVNTGRDATDAGCASKLSPTFNGVITFSTPGNVPLAVDPQALRFHWNNLDAGVVLFSGVKPNKLAGNSLFDVGELHAPFDNSDSYVNSAWMVAQNIGCYTGANLSHGSCGTVNFISPSPTVSTFNFTYFDGEDSSEGDGHYLALSINQPSLLLRKQTVGAGGTNNFPFAYPANVVTAAATGDVAATGETIAVSASGAYTNGLQRYISNSGLDTVVSENVPANWTLTAAQCYDVANGNAVLATLSTPIEGPATASLTLAAADVTPTSQIQCDFTDIPDVDLGITKTNTPGVNNNVDQANDWVAKGVTTYTIVATNNGPVNIAGAVVKDTPGTGLTCPPANPVSITGNGVPAGSYTVADLTGAGGIALSALDSGQSATLTFECTVN</sequence>